<dbReference type="KEGG" id="hdf:AArcSl_2493"/>
<organism evidence="1 2">
    <name type="scientific">Halalkaliarchaeum desulfuricum</name>
    <dbReference type="NCBI Taxonomy" id="2055893"/>
    <lineage>
        <taxon>Archaea</taxon>
        <taxon>Methanobacteriati</taxon>
        <taxon>Methanobacteriota</taxon>
        <taxon>Stenosarchaea group</taxon>
        <taxon>Halobacteria</taxon>
        <taxon>Halobacteriales</taxon>
        <taxon>Haloferacaceae</taxon>
        <taxon>Halalkaliarchaeum</taxon>
    </lineage>
</organism>
<reference evidence="2" key="1">
    <citation type="submission" date="2017-11" db="EMBL/GenBank/DDBJ databases">
        <title>Phenotypic and genomic properties of facultatively anaerobic sulfur-reducing natronoarchaea from hypersaline soda lakes.</title>
        <authorList>
            <person name="Sorokin D.Y."/>
            <person name="Kublanov I.V."/>
            <person name="Roman P."/>
            <person name="Sinninghe Damste J.S."/>
            <person name="Golyshin P.N."/>
            <person name="Rojo D."/>
            <person name="Ciordia S."/>
            <person name="Mena M.D.C."/>
            <person name="Ferrer M."/>
            <person name="Messina E."/>
            <person name="Smedile F."/>
            <person name="La Spada G."/>
            <person name="La Cono V."/>
            <person name="Yakimov M.M."/>
        </authorList>
    </citation>
    <scope>NUCLEOTIDE SEQUENCE [LARGE SCALE GENOMIC DNA]</scope>
    <source>
        <strain evidence="2">AArc-Sl</strain>
    </source>
</reference>
<accession>A0A343TLZ2</accession>
<sequence>MPPRKINPRTPEPGRMNLSDALELGDRELVSFVGAGGKKTAMGKLAREADSRGLVPGYTTTTHMPPPPEIPLVCVPPETVSSAVSGRTAPIAVASEWVFDPDRADKKVRGFDPESIDDLYDSNALDWVLVKADGARRREFKAPGPGEPVIPTRSTVVVVVASVTAAGRPNDTGCVHRPERVAEIAGIERGDPLSPESMAAVLASERGGAKDIPERARAVLLVNKADTTEQRHLARSLVRETFRRTDAFSAGFVSSFVEDWLEPVPEN</sequence>
<protein>
    <submittedName>
        <fullName evidence="1">Anaerobic dehydrogenase</fullName>
    </submittedName>
</protein>
<dbReference type="Proteomes" id="UP000263012">
    <property type="component" value="Chromosome"/>
</dbReference>
<name>A0A343TLZ2_9EURY</name>
<dbReference type="NCBIfam" id="TIGR03172">
    <property type="entry name" value="selenium cofactor biosynthesis protein YqeC"/>
    <property type="match status" value="1"/>
</dbReference>
<dbReference type="InterPro" id="IPR017587">
    <property type="entry name" value="YqeC"/>
</dbReference>
<dbReference type="Pfam" id="PF19842">
    <property type="entry name" value="YqeC"/>
    <property type="match status" value="1"/>
</dbReference>
<keyword evidence="2" id="KW-1185">Reference proteome</keyword>
<evidence type="ECO:0000313" key="1">
    <source>
        <dbReference type="EMBL" id="AUX10114.1"/>
    </source>
</evidence>
<dbReference type="AlphaFoldDB" id="A0A343TLZ2"/>
<gene>
    <name evidence="1" type="ORF">AArcSl_2493</name>
</gene>
<proteinExistence type="predicted"/>
<dbReference type="EMBL" id="CP025066">
    <property type="protein sequence ID" value="AUX10114.1"/>
    <property type="molecule type" value="Genomic_DNA"/>
</dbReference>
<evidence type="ECO:0000313" key="2">
    <source>
        <dbReference type="Proteomes" id="UP000263012"/>
    </source>
</evidence>